<dbReference type="GO" id="GO:0003676">
    <property type="term" value="F:nucleic acid binding"/>
    <property type="evidence" value="ECO:0007669"/>
    <property type="project" value="InterPro"/>
</dbReference>
<dbReference type="SUPFAM" id="SSF52540">
    <property type="entry name" value="P-loop containing nucleoside triphosphate hydrolases"/>
    <property type="match status" value="1"/>
</dbReference>
<dbReference type="CDD" id="cd17934">
    <property type="entry name" value="DEXXQc_Upf1-like"/>
    <property type="match status" value="1"/>
</dbReference>
<dbReference type="Gene3D" id="3.30.420.10">
    <property type="entry name" value="Ribonuclease H-like superfamily/Ribonuclease H"/>
    <property type="match status" value="1"/>
</dbReference>
<evidence type="ECO:0000313" key="7">
    <source>
        <dbReference type="Proteomes" id="UP000308197"/>
    </source>
</evidence>
<dbReference type="Proteomes" id="UP000308197">
    <property type="component" value="Unassembled WGS sequence"/>
</dbReference>
<dbReference type="InterPro" id="IPR036397">
    <property type="entry name" value="RNaseH_sf"/>
</dbReference>
<dbReference type="STRING" id="1314778.A0A5C3P7P7"/>
<protein>
    <submittedName>
        <fullName evidence="6">P-loop containing nucleoside triphosphate hydrolase protein</fullName>
    </submittedName>
</protein>
<gene>
    <name evidence="6" type="ORF">K466DRAFT_576847</name>
</gene>
<name>A0A5C3P7P7_9APHY</name>
<dbReference type="EMBL" id="ML211248">
    <property type="protein sequence ID" value="TFK85521.1"/>
    <property type="molecule type" value="Genomic_DNA"/>
</dbReference>
<organism evidence="6 7">
    <name type="scientific">Polyporus arcularius HHB13444</name>
    <dbReference type="NCBI Taxonomy" id="1314778"/>
    <lineage>
        <taxon>Eukaryota</taxon>
        <taxon>Fungi</taxon>
        <taxon>Dikarya</taxon>
        <taxon>Basidiomycota</taxon>
        <taxon>Agaricomycotina</taxon>
        <taxon>Agaricomycetes</taxon>
        <taxon>Polyporales</taxon>
        <taxon>Polyporaceae</taxon>
        <taxon>Polyporus</taxon>
    </lineage>
</organism>
<accession>A0A5C3P7P7</accession>
<dbReference type="PANTHER" id="PTHR43788">
    <property type="entry name" value="DNA2/NAM7 HELICASE FAMILY MEMBER"/>
    <property type="match status" value="1"/>
</dbReference>
<dbReference type="GO" id="GO:0043139">
    <property type="term" value="F:5'-3' DNA helicase activity"/>
    <property type="evidence" value="ECO:0007669"/>
    <property type="project" value="TreeGrafter"/>
</dbReference>
<dbReference type="Pfam" id="PF13604">
    <property type="entry name" value="AAA_30"/>
    <property type="match status" value="1"/>
</dbReference>
<dbReference type="Pfam" id="PF13087">
    <property type="entry name" value="AAA_12"/>
    <property type="match status" value="1"/>
</dbReference>
<dbReference type="InterPro" id="IPR027417">
    <property type="entry name" value="P-loop_NTPase"/>
</dbReference>
<keyword evidence="1" id="KW-0547">Nucleotide-binding</keyword>
<evidence type="ECO:0000259" key="5">
    <source>
        <dbReference type="Pfam" id="PF13087"/>
    </source>
</evidence>
<feature type="domain" description="DNA2/NAM7 helicase-like C-terminal" evidence="5">
    <location>
        <begin position="571"/>
        <end position="688"/>
    </location>
</feature>
<sequence length="716" mass="78861">MSVSTINTQGLVPGLAAQIRVVHLNHRNCRILRDALDVGSANKVYGVSFRLSKRGAIEAIALATPTTVFFVNLNEAGTQQSFHKGANAASKHAKLRDVLEDPRCLLAGADIARTVLLLHRNTGAHVRGVELLALPAESRGKQTSPADLASTYLSPTTSHRRIHALWLRASNDDICRKAWLLACIAENAVDQIATLVKAATGTVPAQHLTCLARLVINVERLDADKPTSVESEFDKIVTGADGQAVLRNARYKTRVRKSARTVIEINGGEASAQAISTKGKSTGLAFFKGKLPIKVHKIRIIGREEATNAERSRDGYVLSVLQGLSFLNTSAFVQMLWFELSETAARRALPSLLAEKGHNGTSKLPQAFQKLNPSQRKVAIAMTSCGRPLVVAHGPPGTGKTSTIAAALEHWQSSRQAAWVIAHSNVGVQNIAESLYKRKIDFKLIVSKEFHFEWHEHLYEEIEHSVIRTDDFGDGFDARNYIGETKVILCTLSMLSNPALHEFGIYKHVPVERLIVDEASQIDTFEFMHLFDMCSASLGKVCMFGDPKQLPPFGAEVAPKMKTIFDFEHLKNKAHFLDTQYRMPVPLGDFISLAVYDSKLKSAHAIKDSSCVLFVDVRKGQEERVGSSWKNTEEVNTIVNIAKNYFKGKHFCVITPYDAQRAAITVALKAAGVKRYEHVYNVDSFQGETSYVTKHHTSSSRPCAPLCQASFDCRTA</sequence>
<dbReference type="Gene3D" id="3.40.50.300">
    <property type="entry name" value="P-loop containing nucleotide triphosphate hydrolases"/>
    <property type="match status" value="2"/>
</dbReference>
<dbReference type="AlphaFoldDB" id="A0A5C3P7P7"/>
<dbReference type="InterPro" id="IPR050534">
    <property type="entry name" value="Coronavir_polyprotein_1ab"/>
</dbReference>
<evidence type="ECO:0000256" key="3">
    <source>
        <dbReference type="ARBA" id="ARBA00022806"/>
    </source>
</evidence>
<keyword evidence="7" id="KW-1185">Reference proteome</keyword>
<dbReference type="GO" id="GO:0016787">
    <property type="term" value="F:hydrolase activity"/>
    <property type="evidence" value="ECO:0007669"/>
    <property type="project" value="UniProtKB-KW"/>
</dbReference>
<dbReference type="InterPro" id="IPR041679">
    <property type="entry name" value="DNA2/NAM7-like_C"/>
</dbReference>
<evidence type="ECO:0000256" key="2">
    <source>
        <dbReference type="ARBA" id="ARBA00022801"/>
    </source>
</evidence>
<keyword evidence="2 6" id="KW-0378">Hydrolase</keyword>
<dbReference type="GO" id="GO:0005524">
    <property type="term" value="F:ATP binding"/>
    <property type="evidence" value="ECO:0007669"/>
    <property type="project" value="UniProtKB-KW"/>
</dbReference>
<dbReference type="PANTHER" id="PTHR43788:SF8">
    <property type="entry name" value="DNA-BINDING PROTEIN SMUBP-2"/>
    <property type="match status" value="1"/>
</dbReference>
<dbReference type="InParanoid" id="A0A5C3P7P7"/>
<evidence type="ECO:0000256" key="4">
    <source>
        <dbReference type="ARBA" id="ARBA00022840"/>
    </source>
</evidence>
<reference evidence="6 7" key="1">
    <citation type="journal article" date="2019" name="Nat. Ecol. Evol.">
        <title>Megaphylogeny resolves global patterns of mushroom evolution.</title>
        <authorList>
            <person name="Varga T."/>
            <person name="Krizsan K."/>
            <person name="Foldi C."/>
            <person name="Dima B."/>
            <person name="Sanchez-Garcia M."/>
            <person name="Sanchez-Ramirez S."/>
            <person name="Szollosi G.J."/>
            <person name="Szarkandi J.G."/>
            <person name="Papp V."/>
            <person name="Albert L."/>
            <person name="Andreopoulos W."/>
            <person name="Angelini C."/>
            <person name="Antonin V."/>
            <person name="Barry K.W."/>
            <person name="Bougher N.L."/>
            <person name="Buchanan P."/>
            <person name="Buyck B."/>
            <person name="Bense V."/>
            <person name="Catcheside P."/>
            <person name="Chovatia M."/>
            <person name="Cooper J."/>
            <person name="Damon W."/>
            <person name="Desjardin D."/>
            <person name="Finy P."/>
            <person name="Geml J."/>
            <person name="Haridas S."/>
            <person name="Hughes K."/>
            <person name="Justo A."/>
            <person name="Karasinski D."/>
            <person name="Kautmanova I."/>
            <person name="Kiss B."/>
            <person name="Kocsube S."/>
            <person name="Kotiranta H."/>
            <person name="LaButti K.M."/>
            <person name="Lechner B.E."/>
            <person name="Liimatainen K."/>
            <person name="Lipzen A."/>
            <person name="Lukacs Z."/>
            <person name="Mihaltcheva S."/>
            <person name="Morgado L.N."/>
            <person name="Niskanen T."/>
            <person name="Noordeloos M.E."/>
            <person name="Ohm R.A."/>
            <person name="Ortiz-Santana B."/>
            <person name="Ovrebo C."/>
            <person name="Racz N."/>
            <person name="Riley R."/>
            <person name="Savchenko A."/>
            <person name="Shiryaev A."/>
            <person name="Soop K."/>
            <person name="Spirin V."/>
            <person name="Szebenyi C."/>
            <person name="Tomsovsky M."/>
            <person name="Tulloss R.E."/>
            <person name="Uehling J."/>
            <person name="Grigoriev I.V."/>
            <person name="Vagvolgyi C."/>
            <person name="Papp T."/>
            <person name="Martin F.M."/>
            <person name="Miettinen O."/>
            <person name="Hibbett D.S."/>
            <person name="Nagy L.G."/>
        </authorList>
    </citation>
    <scope>NUCLEOTIDE SEQUENCE [LARGE SCALE GENOMIC DNA]</scope>
    <source>
        <strain evidence="6 7">HHB13444</strain>
    </source>
</reference>
<keyword evidence="3" id="KW-0347">Helicase</keyword>
<evidence type="ECO:0000313" key="6">
    <source>
        <dbReference type="EMBL" id="TFK85521.1"/>
    </source>
</evidence>
<proteinExistence type="predicted"/>
<keyword evidence="4" id="KW-0067">ATP-binding</keyword>
<evidence type="ECO:0000256" key="1">
    <source>
        <dbReference type="ARBA" id="ARBA00022741"/>
    </source>
</evidence>